<dbReference type="GO" id="GO:0004674">
    <property type="term" value="F:protein serine/threonine kinase activity"/>
    <property type="evidence" value="ECO:0007669"/>
    <property type="project" value="TreeGrafter"/>
</dbReference>
<feature type="region of interest" description="Disordered" evidence="3">
    <location>
        <begin position="294"/>
        <end position="324"/>
    </location>
</feature>
<dbReference type="GO" id="GO:0005524">
    <property type="term" value="F:ATP binding"/>
    <property type="evidence" value="ECO:0007669"/>
    <property type="project" value="UniProtKB-KW"/>
</dbReference>
<reference evidence="5" key="1">
    <citation type="submission" date="2021-03" db="EMBL/GenBank/DDBJ databases">
        <authorList>
            <person name="Tagirdzhanova G."/>
        </authorList>
    </citation>
    <scope>NUCLEOTIDE SEQUENCE</scope>
</reference>
<proteinExistence type="predicted"/>
<protein>
    <recommendedName>
        <fullName evidence="4">Protein kinase domain-containing protein</fullName>
    </recommendedName>
</protein>
<dbReference type="InterPro" id="IPR008271">
    <property type="entry name" value="Ser/Thr_kinase_AS"/>
</dbReference>
<dbReference type="OrthoDB" id="410920at2759"/>
<sequence>MSSTQYSQPLAAPGSQSSVFARSPSGPHEQEKATDDDPSLEPFPTLSPPPSFQYNASLHPLDTTYSTPPTTTSPHVATPQSAGLRLQTEHLSERKREQSASSVGSNPLTETPQTVFNAGLPVRSSSIRSTFSSRRRADSLTPSSALSSPGVGPLVDMTPLPSPISGWGSPGYGRRSIDEEMGDVTPIATTAEEDGEVLPEQMDFSRASPKKRKIPLIARDLTSEQVQIYNANAAAYAKNRSVSEYVPEGMQIPRSRNIVVSTSGAPPVITSLSPPIEHMHREQYLAIQRGLAIAIPKPPTPPDSNQGADSAGFESPPSSPHKAKDTLPLLYEAHMVHGGKLKRWRGLRQLGKGTFSTVMLATSEGMDTSTMLDETQVSPKSLVAVKICEQGPAGGADEKKIEISIKRELEIMKSIHHPSLVHLKAIKMCERQAFLVLSYCAGGDLFELASQKLEILTPSLIRRMFSELVAAVRYLHSQYIVHRDIKLENVLVNIPTPSLSTPPTNWQTYPAPVVTLTDLGLGRWIPRPPESPLLDTRCGSEDYAAPEVLIGQEYDGRATDAWALGVLLYAIMEGRLPFDPVPGARRKSPTSHKIARCEWQWVRYADAEGEWDGSKGKEMEGAREVVEGLLARSRSRWGLDRVQEGEWVRGGVVVEGGLRLGGEDEDG</sequence>
<dbReference type="Gene3D" id="1.10.510.10">
    <property type="entry name" value="Transferase(Phosphotransferase) domain 1"/>
    <property type="match status" value="1"/>
</dbReference>
<evidence type="ECO:0000256" key="2">
    <source>
        <dbReference type="ARBA" id="ARBA00022840"/>
    </source>
</evidence>
<feature type="compositionally biased region" description="Low complexity" evidence="3">
    <location>
        <begin position="123"/>
        <end position="132"/>
    </location>
</feature>
<feature type="region of interest" description="Disordered" evidence="3">
    <location>
        <begin position="1"/>
        <end position="177"/>
    </location>
</feature>
<keyword evidence="1" id="KW-0547">Nucleotide-binding</keyword>
<gene>
    <name evidence="5" type="ORF">IMSHALPRED_003482</name>
</gene>
<dbReference type="Pfam" id="PF00069">
    <property type="entry name" value="Pkinase"/>
    <property type="match status" value="1"/>
</dbReference>
<dbReference type="InterPro" id="IPR011009">
    <property type="entry name" value="Kinase-like_dom_sf"/>
</dbReference>
<name>A0A8H3IIT8_9LECA</name>
<feature type="compositionally biased region" description="Low complexity" evidence="3">
    <location>
        <begin position="63"/>
        <end position="74"/>
    </location>
</feature>
<accession>A0A8H3IIT8</accession>
<dbReference type="InterPro" id="IPR000719">
    <property type="entry name" value="Prot_kinase_dom"/>
</dbReference>
<dbReference type="AlphaFoldDB" id="A0A8H3IIT8"/>
<dbReference type="SUPFAM" id="SSF56112">
    <property type="entry name" value="Protein kinase-like (PK-like)"/>
    <property type="match status" value="1"/>
</dbReference>
<evidence type="ECO:0000313" key="5">
    <source>
        <dbReference type="EMBL" id="CAF9917165.1"/>
    </source>
</evidence>
<feature type="compositionally biased region" description="Polar residues" evidence="3">
    <location>
        <begin position="1"/>
        <end position="20"/>
    </location>
</feature>
<feature type="compositionally biased region" description="Basic and acidic residues" evidence="3">
    <location>
        <begin position="87"/>
        <end position="98"/>
    </location>
</feature>
<dbReference type="Proteomes" id="UP000664534">
    <property type="component" value="Unassembled WGS sequence"/>
</dbReference>
<dbReference type="SMART" id="SM00220">
    <property type="entry name" value="S_TKc"/>
    <property type="match status" value="1"/>
</dbReference>
<keyword evidence="2" id="KW-0067">ATP-binding</keyword>
<comment type="caution">
    <text evidence="5">The sequence shown here is derived from an EMBL/GenBank/DDBJ whole genome shotgun (WGS) entry which is preliminary data.</text>
</comment>
<keyword evidence="6" id="KW-1185">Reference proteome</keyword>
<dbReference type="GO" id="GO:0035556">
    <property type="term" value="P:intracellular signal transduction"/>
    <property type="evidence" value="ECO:0007669"/>
    <property type="project" value="TreeGrafter"/>
</dbReference>
<feature type="compositionally biased region" description="Polar residues" evidence="3">
    <location>
        <begin position="99"/>
        <end position="116"/>
    </location>
</feature>
<dbReference type="PANTHER" id="PTHR24346">
    <property type="entry name" value="MAP/MICROTUBULE AFFINITY-REGULATING KINASE"/>
    <property type="match status" value="1"/>
</dbReference>
<dbReference type="PROSITE" id="PS00108">
    <property type="entry name" value="PROTEIN_KINASE_ST"/>
    <property type="match status" value="1"/>
</dbReference>
<dbReference type="EMBL" id="CAJPDT010000018">
    <property type="protein sequence ID" value="CAF9917165.1"/>
    <property type="molecule type" value="Genomic_DNA"/>
</dbReference>
<evidence type="ECO:0000313" key="6">
    <source>
        <dbReference type="Proteomes" id="UP000664534"/>
    </source>
</evidence>
<evidence type="ECO:0000256" key="3">
    <source>
        <dbReference type="SAM" id="MobiDB-lite"/>
    </source>
</evidence>
<evidence type="ECO:0000259" key="4">
    <source>
        <dbReference type="PROSITE" id="PS50011"/>
    </source>
</evidence>
<organism evidence="5 6">
    <name type="scientific">Imshaugia aleurites</name>
    <dbReference type="NCBI Taxonomy" id="172621"/>
    <lineage>
        <taxon>Eukaryota</taxon>
        <taxon>Fungi</taxon>
        <taxon>Dikarya</taxon>
        <taxon>Ascomycota</taxon>
        <taxon>Pezizomycotina</taxon>
        <taxon>Lecanoromycetes</taxon>
        <taxon>OSLEUM clade</taxon>
        <taxon>Lecanoromycetidae</taxon>
        <taxon>Lecanorales</taxon>
        <taxon>Lecanorineae</taxon>
        <taxon>Parmeliaceae</taxon>
        <taxon>Imshaugia</taxon>
    </lineage>
</organism>
<dbReference type="PANTHER" id="PTHR24346:SF30">
    <property type="entry name" value="MATERNAL EMBRYONIC LEUCINE ZIPPER KINASE"/>
    <property type="match status" value="1"/>
</dbReference>
<evidence type="ECO:0000256" key="1">
    <source>
        <dbReference type="ARBA" id="ARBA00022741"/>
    </source>
</evidence>
<dbReference type="FunFam" id="1.10.510.10:FF:000640">
    <property type="entry name" value="Serine/threonine-protein kinase PRR1"/>
    <property type="match status" value="1"/>
</dbReference>
<dbReference type="GO" id="GO:0005737">
    <property type="term" value="C:cytoplasm"/>
    <property type="evidence" value="ECO:0007669"/>
    <property type="project" value="TreeGrafter"/>
</dbReference>
<feature type="domain" description="Protein kinase" evidence="4">
    <location>
        <begin position="344"/>
        <end position="648"/>
    </location>
</feature>
<dbReference type="PROSITE" id="PS50011">
    <property type="entry name" value="PROTEIN_KINASE_DOM"/>
    <property type="match status" value="1"/>
</dbReference>